<evidence type="ECO:0000313" key="2">
    <source>
        <dbReference type="Proteomes" id="UP000186559"/>
    </source>
</evidence>
<dbReference type="KEGG" id="tpro:Ga0080559_TMP3162"/>
<reference evidence="1 2" key="1">
    <citation type="submission" date="2016-03" db="EMBL/GenBank/DDBJ databases">
        <title>Deep-sea bacteria in the southern Pacific.</title>
        <authorList>
            <person name="Tang K."/>
        </authorList>
    </citation>
    <scope>NUCLEOTIDE SEQUENCE [LARGE SCALE GENOMIC DNA]</scope>
    <source>
        <strain evidence="1 2">JLT2016</strain>
    </source>
</reference>
<organism evidence="1 2">
    <name type="scientific">Salipiger profundus</name>
    <dbReference type="NCBI Taxonomy" id="1229727"/>
    <lineage>
        <taxon>Bacteria</taxon>
        <taxon>Pseudomonadati</taxon>
        <taxon>Pseudomonadota</taxon>
        <taxon>Alphaproteobacteria</taxon>
        <taxon>Rhodobacterales</taxon>
        <taxon>Roseobacteraceae</taxon>
        <taxon>Salipiger</taxon>
    </lineage>
</organism>
<dbReference type="STRING" id="1229727.Ga0080559_TMP3162"/>
<dbReference type="Pfam" id="PF07040">
    <property type="entry name" value="DUF1326"/>
    <property type="match status" value="1"/>
</dbReference>
<dbReference type="AlphaFoldDB" id="A0A1U7D772"/>
<dbReference type="Proteomes" id="UP000186559">
    <property type="component" value="Chromosome"/>
</dbReference>
<proteinExistence type="predicted"/>
<keyword evidence="2" id="KW-1185">Reference proteome</keyword>
<dbReference type="InterPro" id="IPR009758">
    <property type="entry name" value="DUF1326"/>
</dbReference>
<protein>
    <recommendedName>
        <fullName evidence="3">DUF1326 domain-containing protein</fullName>
    </recommendedName>
</protein>
<name>A0A1U7D772_9RHOB</name>
<dbReference type="OrthoDB" id="9802256at2"/>
<dbReference type="PIRSF" id="PIRSF033303">
    <property type="entry name" value="UCP033303"/>
    <property type="match status" value="1"/>
</dbReference>
<dbReference type="InterPro" id="IPR014581">
    <property type="entry name" value="UCP033303"/>
</dbReference>
<gene>
    <name evidence="1" type="ORF">Ga0080559_TMP3162</name>
</gene>
<evidence type="ECO:0008006" key="3">
    <source>
        <dbReference type="Google" id="ProtNLM"/>
    </source>
</evidence>
<evidence type="ECO:0000313" key="1">
    <source>
        <dbReference type="EMBL" id="APX23958.1"/>
    </source>
</evidence>
<dbReference type="RefSeq" id="WP_076623881.1">
    <property type="nucleotide sequence ID" value="NZ_BMEW01000001.1"/>
</dbReference>
<accession>A0A1U7D772</accession>
<dbReference type="EMBL" id="CP014796">
    <property type="protein sequence ID" value="APX23958.1"/>
    <property type="molecule type" value="Genomic_DNA"/>
</dbReference>
<sequence length="212" mass="22518">MTDWSIKALELANCNCAFGCPCQFSQPPSDGTCEAAVAFDITEGHYGDIDLSGLKAATLYKWPGAVHEGNGQMQLIIDESATPAQREALEKIMTGEDTEEMATMWFVFGAMSPNRHPTLTGTIEMSYDEETGIGSIKAASAFSTDIKPIPNIVSGEPHHVRVNLPHGFEFSSAAFACGSTETGDAAIELLKNSASHAHIAHLHLTGAGVVHA</sequence>